<organism evidence="1 2">
    <name type="scientific">Dreissena polymorpha</name>
    <name type="common">Zebra mussel</name>
    <name type="synonym">Mytilus polymorpha</name>
    <dbReference type="NCBI Taxonomy" id="45954"/>
    <lineage>
        <taxon>Eukaryota</taxon>
        <taxon>Metazoa</taxon>
        <taxon>Spiralia</taxon>
        <taxon>Lophotrochozoa</taxon>
        <taxon>Mollusca</taxon>
        <taxon>Bivalvia</taxon>
        <taxon>Autobranchia</taxon>
        <taxon>Heteroconchia</taxon>
        <taxon>Euheterodonta</taxon>
        <taxon>Imparidentia</taxon>
        <taxon>Neoheterodontei</taxon>
        <taxon>Myida</taxon>
        <taxon>Dreissenoidea</taxon>
        <taxon>Dreissenidae</taxon>
        <taxon>Dreissena</taxon>
    </lineage>
</organism>
<gene>
    <name evidence="1" type="ORF">DPMN_050331</name>
</gene>
<evidence type="ECO:0000313" key="1">
    <source>
        <dbReference type="EMBL" id="KAH3724512.1"/>
    </source>
</evidence>
<keyword evidence="2" id="KW-1185">Reference proteome</keyword>
<dbReference type="EMBL" id="JAIWYP010000012">
    <property type="protein sequence ID" value="KAH3724512.1"/>
    <property type="molecule type" value="Genomic_DNA"/>
</dbReference>
<reference evidence="1" key="2">
    <citation type="submission" date="2020-11" db="EMBL/GenBank/DDBJ databases">
        <authorList>
            <person name="McCartney M.A."/>
            <person name="Auch B."/>
            <person name="Kono T."/>
            <person name="Mallez S."/>
            <person name="Becker A."/>
            <person name="Gohl D.M."/>
            <person name="Silverstein K.A.T."/>
            <person name="Koren S."/>
            <person name="Bechman K.B."/>
            <person name="Herman A."/>
            <person name="Abrahante J.E."/>
            <person name="Garbe J."/>
        </authorList>
    </citation>
    <scope>NUCLEOTIDE SEQUENCE</scope>
    <source>
        <strain evidence="1">Duluth1</strain>
        <tissue evidence="1">Whole animal</tissue>
    </source>
</reference>
<protein>
    <submittedName>
        <fullName evidence="1">Uncharacterized protein</fullName>
    </submittedName>
</protein>
<evidence type="ECO:0000313" key="2">
    <source>
        <dbReference type="Proteomes" id="UP000828390"/>
    </source>
</evidence>
<dbReference type="AlphaFoldDB" id="A0A9D4HL80"/>
<accession>A0A9D4HL80</accession>
<name>A0A9D4HL80_DREPO</name>
<reference evidence="1" key="1">
    <citation type="journal article" date="2019" name="bioRxiv">
        <title>The Genome of the Zebra Mussel, Dreissena polymorpha: A Resource for Invasive Species Research.</title>
        <authorList>
            <person name="McCartney M.A."/>
            <person name="Auch B."/>
            <person name="Kono T."/>
            <person name="Mallez S."/>
            <person name="Zhang Y."/>
            <person name="Obille A."/>
            <person name="Becker A."/>
            <person name="Abrahante J.E."/>
            <person name="Garbe J."/>
            <person name="Badalamenti J.P."/>
            <person name="Herman A."/>
            <person name="Mangelson H."/>
            <person name="Liachko I."/>
            <person name="Sullivan S."/>
            <person name="Sone E.D."/>
            <person name="Koren S."/>
            <person name="Silverstein K.A.T."/>
            <person name="Beckman K.B."/>
            <person name="Gohl D.M."/>
        </authorList>
    </citation>
    <scope>NUCLEOTIDE SEQUENCE</scope>
    <source>
        <strain evidence="1">Duluth1</strain>
        <tissue evidence="1">Whole animal</tissue>
    </source>
</reference>
<sequence length="65" mass="7736">MGKHEPWALTRALWWRNNFFGFRGRDEHRKLRLGPRTQFEVMSPDGSSNMTSNCVLVQIYLRIVQ</sequence>
<proteinExistence type="predicted"/>
<dbReference type="Proteomes" id="UP000828390">
    <property type="component" value="Unassembled WGS sequence"/>
</dbReference>
<comment type="caution">
    <text evidence="1">The sequence shown here is derived from an EMBL/GenBank/DDBJ whole genome shotgun (WGS) entry which is preliminary data.</text>
</comment>